<dbReference type="EMBL" id="FNLO01000014">
    <property type="protein sequence ID" value="SDV50912.1"/>
    <property type="molecule type" value="Genomic_DNA"/>
</dbReference>
<organism evidence="2 3">
    <name type="scientific">Chitinasiproducens palmae</name>
    <dbReference type="NCBI Taxonomy" id="1770053"/>
    <lineage>
        <taxon>Bacteria</taxon>
        <taxon>Pseudomonadati</taxon>
        <taxon>Pseudomonadota</taxon>
        <taxon>Betaproteobacteria</taxon>
        <taxon>Burkholderiales</taxon>
        <taxon>Burkholderiaceae</taxon>
        <taxon>Chitinasiproducens</taxon>
    </lineage>
</organism>
<evidence type="ECO:0008006" key="4">
    <source>
        <dbReference type="Google" id="ProtNLM"/>
    </source>
</evidence>
<dbReference type="AlphaFoldDB" id="A0A1H2PVH1"/>
<evidence type="ECO:0000256" key="1">
    <source>
        <dbReference type="SAM" id="SignalP"/>
    </source>
</evidence>
<sequence length="43" mass="4315">MKVLLMALACALACAGCAPVAPRANGGHVEMYGTIDSGVTVHD</sequence>
<evidence type="ECO:0000313" key="2">
    <source>
        <dbReference type="EMBL" id="SDV50912.1"/>
    </source>
</evidence>
<dbReference type="STRING" id="1770053.SAMN05216551_11421"/>
<keyword evidence="1" id="KW-0732">Signal</keyword>
<keyword evidence="3" id="KW-1185">Reference proteome</keyword>
<feature type="signal peptide" evidence="1">
    <location>
        <begin position="1"/>
        <end position="20"/>
    </location>
</feature>
<proteinExistence type="predicted"/>
<accession>A0A1H2PVH1</accession>
<dbReference type="RefSeq" id="WP_268874550.1">
    <property type="nucleotide sequence ID" value="NZ_FNLO01000014.1"/>
</dbReference>
<evidence type="ECO:0000313" key="3">
    <source>
        <dbReference type="Proteomes" id="UP000243719"/>
    </source>
</evidence>
<gene>
    <name evidence="2" type="ORF">SAMN05216551_11421</name>
</gene>
<feature type="chain" id="PRO_5017252534" description="Lipoprotein" evidence="1">
    <location>
        <begin position="21"/>
        <end position="43"/>
    </location>
</feature>
<protein>
    <recommendedName>
        <fullName evidence="4">Lipoprotein</fullName>
    </recommendedName>
</protein>
<reference evidence="3" key="1">
    <citation type="submission" date="2016-09" db="EMBL/GenBank/DDBJ databases">
        <authorList>
            <person name="Varghese N."/>
            <person name="Submissions S."/>
        </authorList>
    </citation>
    <scope>NUCLEOTIDE SEQUENCE [LARGE SCALE GENOMIC DNA]</scope>
    <source>
        <strain evidence="3">JS23</strain>
    </source>
</reference>
<dbReference type="Proteomes" id="UP000243719">
    <property type="component" value="Unassembled WGS sequence"/>
</dbReference>
<name>A0A1H2PVH1_9BURK</name>